<dbReference type="Proteomes" id="UP001597419">
    <property type="component" value="Unassembled WGS sequence"/>
</dbReference>
<comment type="caution">
    <text evidence="2">The sequence shown here is derived from an EMBL/GenBank/DDBJ whole genome shotgun (WGS) entry which is preliminary data.</text>
</comment>
<evidence type="ECO:0000313" key="3">
    <source>
        <dbReference type="Proteomes" id="UP001597419"/>
    </source>
</evidence>
<proteinExistence type="predicted"/>
<evidence type="ECO:0000256" key="1">
    <source>
        <dbReference type="SAM" id="MobiDB-lite"/>
    </source>
</evidence>
<accession>A0ABW5GDD3</accession>
<gene>
    <name evidence="2" type="ORF">ACFSYJ_04735</name>
</gene>
<sequence>MNRLPVRNAGDRALCLFLEPYGEDYWIAPGQALCVQATADDVDAQFDVTAGPDLVSVWIHERGDCAKAVLDYQVTDEHGERVECGHQRPSDQPAPRAPVCG</sequence>
<dbReference type="EMBL" id="JBHUKU010000002">
    <property type="protein sequence ID" value="MFD2457890.1"/>
    <property type="molecule type" value="Genomic_DNA"/>
</dbReference>
<protein>
    <submittedName>
        <fullName evidence="2">Uncharacterized protein</fullName>
    </submittedName>
</protein>
<dbReference type="RefSeq" id="WP_345389700.1">
    <property type="nucleotide sequence ID" value="NZ_BAABHG010000003.1"/>
</dbReference>
<evidence type="ECO:0000313" key="2">
    <source>
        <dbReference type="EMBL" id="MFD2457890.1"/>
    </source>
</evidence>
<name>A0ABW5GDD3_9PSEU</name>
<keyword evidence="3" id="KW-1185">Reference proteome</keyword>
<feature type="region of interest" description="Disordered" evidence="1">
    <location>
        <begin position="82"/>
        <end position="101"/>
    </location>
</feature>
<organism evidence="2 3">
    <name type="scientific">Amycolatopsis samaneae</name>
    <dbReference type="NCBI Taxonomy" id="664691"/>
    <lineage>
        <taxon>Bacteria</taxon>
        <taxon>Bacillati</taxon>
        <taxon>Actinomycetota</taxon>
        <taxon>Actinomycetes</taxon>
        <taxon>Pseudonocardiales</taxon>
        <taxon>Pseudonocardiaceae</taxon>
        <taxon>Amycolatopsis</taxon>
    </lineage>
</organism>
<reference evidence="3" key="1">
    <citation type="journal article" date="2019" name="Int. J. Syst. Evol. Microbiol.">
        <title>The Global Catalogue of Microorganisms (GCM) 10K type strain sequencing project: providing services to taxonomists for standard genome sequencing and annotation.</title>
        <authorList>
            <consortium name="The Broad Institute Genomics Platform"/>
            <consortium name="The Broad Institute Genome Sequencing Center for Infectious Disease"/>
            <person name="Wu L."/>
            <person name="Ma J."/>
        </authorList>
    </citation>
    <scope>NUCLEOTIDE SEQUENCE [LARGE SCALE GENOMIC DNA]</scope>
    <source>
        <strain evidence="3">CGMCC 4.7643</strain>
    </source>
</reference>